<dbReference type="Pfam" id="PF00096">
    <property type="entry name" value="zf-C2H2"/>
    <property type="match status" value="3"/>
</dbReference>
<evidence type="ECO:0000259" key="7">
    <source>
        <dbReference type="PROSITE" id="PS50157"/>
    </source>
</evidence>
<gene>
    <name evidence="8" type="primary">CSON000142</name>
</gene>
<dbReference type="PROSITE" id="PS50157">
    <property type="entry name" value="ZINC_FINGER_C2H2_2"/>
    <property type="match status" value="7"/>
</dbReference>
<dbReference type="GO" id="GO:0006355">
    <property type="term" value="P:regulation of DNA-templated transcription"/>
    <property type="evidence" value="ECO:0007669"/>
    <property type="project" value="UniProtKB-ARBA"/>
</dbReference>
<reference evidence="8" key="1">
    <citation type="submission" date="2018-07" db="EMBL/GenBank/DDBJ databases">
        <authorList>
            <person name="Quirk P.G."/>
            <person name="Krulwich T.A."/>
        </authorList>
    </citation>
    <scope>NUCLEOTIDE SEQUENCE</scope>
</reference>
<dbReference type="FunFam" id="3.30.160.60:FF:002343">
    <property type="entry name" value="Zinc finger protein 33A"/>
    <property type="match status" value="1"/>
</dbReference>
<evidence type="ECO:0000256" key="3">
    <source>
        <dbReference type="ARBA" id="ARBA00022771"/>
    </source>
</evidence>
<keyword evidence="4" id="KW-0862">Zinc</keyword>
<evidence type="ECO:0000256" key="2">
    <source>
        <dbReference type="ARBA" id="ARBA00022737"/>
    </source>
</evidence>
<feature type="region of interest" description="Disordered" evidence="6">
    <location>
        <begin position="97"/>
        <end position="145"/>
    </location>
</feature>
<dbReference type="VEuPathDB" id="VectorBase:CSON000142"/>
<keyword evidence="1" id="KW-0479">Metal-binding</keyword>
<feature type="compositionally biased region" description="Basic and acidic residues" evidence="6">
    <location>
        <begin position="101"/>
        <end position="113"/>
    </location>
</feature>
<feature type="domain" description="C2H2-type" evidence="7">
    <location>
        <begin position="679"/>
        <end position="706"/>
    </location>
</feature>
<keyword evidence="2" id="KW-0677">Repeat</keyword>
<feature type="domain" description="C2H2-type" evidence="7">
    <location>
        <begin position="651"/>
        <end position="678"/>
    </location>
</feature>
<organism evidence="8">
    <name type="scientific">Culicoides sonorensis</name>
    <name type="common">Biting midge</name>
    <dbReference type="NCBI Taxonomy" id="179676"/>
    <lineage>
        <taxon>Eukaryota</taxon>
        <taxon>Metazoa</taxon>
        <taxon>Ecdysozoa</taxon>
        <taxon>Arthropoda</taxon>
        <taxon>Hexapoda</taxon>
        <taxon>Insecta</taxon>
        <taxon>Pterygota</taxon>
        <taxon>Neoptera</taxon>
        <taxon>Endopterygota</taxon>
        <taxon>Diptera</taxon>
        <taxon>Nematocera</taxon>
        <taxon>Chironomoidea</taxon>
        <taxon>Ceratopogonidae</taxon>
        <taxon>Ceratopogoninae</taxon>
        <taxon>Culicoides</taxon>
        <taxon>Monoculicoides</taxon>
    </lineage>
</organism>
<dbReference type="EMBL" id="UFQT01000101">
    <property type="protein sequence ID" value="SSX19976.1"/>
    <property type="molecule type" value="Genomic_DNA"/>
</dbReference>
<feature type="domain" description="C2H2-type" evidence="7">
    <location>
        <begin position="706"/>
        <end position="733"/>
    </location>
</feature>
<dbReference type="PANTHER" id="PTHR24379:SF121">
    <property type="entry name" value="C2H2-TYPE DOMAIN-CONTAINING PROTEIN"/>
    <property type="match status" value="1"/>
</dbReference>
<feature type="domain" description="C2H2-type" evidence="7">
    <location>
        <begin position="274"/>
        <end position="302"/>
    </location>
</feature>
<evidence type="ECO:0000313" key="8">
    <source>
        <dbReference type="EMBL" id="SSX19976.1"/>
    </source>
</evidence>
<sequence length="765" mass="88913">MQELYLVISVVGNKPIFSQFASKEELECLNISNKNSILDKNNLNLVAACKNCSDSIQVNVFWHSDIKTYDDDQNFEIQICGVKQDLTCEEQEFPFEPNIMIKEEPESDSSEKSAEDDDQKSEKSFVSDPPKPKRRKKAKLKEKPTKEDLPELVDYPGITYPLPAGLVLPPLKDIRAPFFDSVIQKDGSVVFIEKKRQKKWPVRITNYDPRQNRCDICNYKVPSSDRMTAHRRGHMFFKFSDVECRGCGIYCGTKPEDKVNHSFFCPGKDSINGLQCIECGYEANEYKALRAHMKNKHKGYNPAPETNREKQVECPMCKTWLADEYALNTHMKFKCRAADEYNANTRAQMDEYLALLDLPKDAVLPDLFNLKAPHSRLHTQPDGSKIYISKGINHINVMNFDPRCEKCDLCGRGHLKRKADMVEHRLKDHFFPIQADDNCQGCHKHCKTLDEKTSHSHFCAKKNLIRVNFCIKCNLQCASYSKYAKHLKKFHHGEGLDKKFMCHLCSATFDYDRELQLHVIRHMDPKPFKCDHCEADFKGRLGLETHMIRIHFPQEAKQICNACEPPMLFGSIRPYKSHLNMVHFNSKEKAICPICNNPIRKTGLQWHITRQHTQHEFKDKYECNVCGKIFVSKFNLEVHSLVHIPEDQRQHSCQFCDRRFNSKQNCVEHERGHTGEKPYKCETCGKAYARKQTLKDHQREHNGQGYECSVCKRVFTDRGNYRHHMKQHESQMGIKLTFNHEERRLMKLKVITPEQALRGAIQDIN</sequence>
<accession>A0A336LPJ4</accession>
<evidence type="ECO:0000256" key="6">
    <source>
        <dbReference type="SAM" id="MobiDB-lite"/>
    </source>
</evidence>
<dbReference type="SUPFAM" id="SSF57667">
    <property type="entry name" value="beta-beta-alpha zinc fingers"/>
    <property type="match status" value="4"/>
</dbReference>
<proteinExistence type="predicted"/>
<dbReference type="PROSITE" id="PS00028">
    <property type="entry name" value="ZINC_FINGER_C2H2_1"/>
    <property type="match status" value="7"/>
</dbReference>
<dbReference type="InterPro" id="IPR036236">
    <property type="entry name" value="Znf_C2H2_sf"/>
</dbReference>
<feature type="domain" description="C2H2-type" evidence="7">
    <location>
        <begin position="621"/>
        <end position="648"/>
    </location>
</feature>
<feature type="domain" description="C2H2-type" evidence="7">
    <location>
        <begin position="500"/>
        <end position="527"/>
    </location>
</feature>
<dbReference type="AlphaFoldDB" id="A0A336LPJ4"/>
<keyword evidence="3 5" id="KW-0863">Zinc-finger</keyword>
<dbReference type="InterPro" id="IPR013087">
    <property type="entry name" value="Znf_C2H2_type"/>
</dbReference>
<dbReference type="GO" id="GO:0008270">
    <property type="term" value="F:zinc ion binding"/>
    <property type="evidence" value="ECO:0007669"/>
    <property type="project" value="UniProtKB-KW"/>
</dbReference>
<dbReference type="Gene3D" id="3.30.160.60">
    <property type="entry name" value="Classic Zinc Finger"/>
    <property type="match status" value="5"/>
</dbReference>
<evidence type="ECO:0000256" key="1">
    <source>
        <dbReference type="ARBA" id="ARBA00022723"/>
    </source>
</evidence>
<protein>
    <submittedName>
        <fullName evidence="8">CSON000142 protein</fullName>
    </submittedName>
</protein>
<evidence type="ECO:0000256" key="5">
    <source>
        <dbReference type="PROSITE-ProRule" id="PRU00042"/>
    </source>
</evidence>
<evidence type="ECO:0000256" key="4">
    <source>
        <dbReference type="ARBA" id="ARBA00022833"/>
    </source>
</evidence>
<dbReference type="PANTHER" id="PTHR24379">
    <property type="entry name" value="KRAB AND ZINC FINGER DOMAIN-CONTAINING"/>
    <property type="match status" value="1"/>
</dbReference>
<name>A0A336LPJ4_CULSO</name>
<feature type="domain" description="C2H2-type" evidence="7">
    <location>
        <begin position="528"/>
        <end position="556"/>
    </location>
</feature>
<dbReference type="SMART" id="SM00355">
    <property type="entry name" value="ZnF_C2H2"/>
    <property type="match status" value="13"/>
</dbReference>